<feature type="transmembrane region" description="Helical" evidence="1">
    <location>
        <begin position="139"/>
        <end position="159"/>
    </location>
</feature>
<dbReference type="InterPro" id="IPR027417">
    <property type="entry name" value="P-loop_NTPase"/>
</dbReference>
<keyword evidence="1" id="KW-0812">Transmembrane</keyword>
<protein>
    <recommendedName>
        <fullName evidence="2">YobI-like P-loop NTPase domain-containing protein</fullName>
    </recommendedName>
</protein>
<feature type="domain" description="YobI-like P-loop NTPase" evidence="2">
    <location>
        <begin position="43"/>
        <end position="409"/>
    </location>
</feature>
<dbReference type="AlphaFoldDB" id="A0A3D9CVT0"/>
<dbReference type="Proteomes" id="UP000256326">
    <property type="component" value="Unassembled WGS sequence"/>
</dbReference>
<dbReference type="OrthoDB" id="1701659at2"/>
<dbReference type="EMBL" id="QNUG01000023">
    <property type="protein sequence ID" value="REC69896.1"/>
    <property type="molecule type" value="Genomic_DNA"/>
</dbReference>
<feature type="transmembrane region" description="Helical" evidence="1">
    <location>
        <begin position="179"/>
        <end position="200"/>
    </location>
</feature>
<reference evidence="3 4" key="1">
    <citation type="journal article" date="2006" name="Int. J. Syst. Evol. Microbiol.">
        <title>Chryseobacterium hispanicum sp. nov., isolated from the drinking water distribution system of Sevilla, Spain.</title>
        <authorList>
            <person name="Gallego V."/>
            <person name="Garcia M.T."/>
            <person name="Ventosa A."/>
        </authorList>
    </citation>
    <scope>NUCLEOTIDE SEQUENCE [LARGE SCALE GENOMIC DNA]</scope>
    <source>
        <strain evidence="3 4">KCTC 22104</strain>
    </source>
</reference>
<sequence length="1217" mass="142864">MLKSILHKIGLKEDQKAPDRKSLSSLAAKVLTDEKEVARVQPYLTAIKNAIDEPAITNIAVTGAYGSGKSTIIKTFQHLNPENKYLNISLASFNDSNNTDDMERLLEVSILQQIFYHVKPDEIPDSRFKRIINNTTGKIWSIAIGLVLWISSIFILFKFDYIKKINPDTWILAWTNIDWIALLVYLIFFFGIGMFSKTVVRLFSNSKINKLNIQGEVELGDNIDKSVFNEHLEEILYFFERTDYNVIVIEDLDRFENTDIFTKLREINILLNNSKSIQSKRGYEKINFLYAIKDDMFKDKNERVKFFEYIIPIIPFINPSNADEQLSKLIREAKLESVLSQEFISDVITFIDDIDMRLLINIFHEFVLYREALNPEFVTKPEELFAIITYKNLYPNDFMKLHRREGMLYQFINNKGKYVSGIIKEIDEQIRKNEKDIKKIEDEVIKSVKDLRITYINAVLCLLPQNATLFIEAPINKLTDDENFENYIINDNVTYNVYTRYDSYRYSQTTSKLDFKFSDIEREISSDFTYSEREQFILDKTNDKVQLLKLEIEKLKNKRQEVKSWDVKQIFEEIDINTYLDVFAGSPLMRNLLINGYLNENYNDYISLFHEVSLTKEDFIFEKKVKSGEFLAFDYNLTNVETIISKIPEKYFRRDSILNFDLLDFLAKNHTKYKSLYDSIINLLGNEKEKSIVFIDSYIHREDFPKEIFMSSICKSWLGLIDYLYNDSNYTEEKENFYLELLIKFVPNEDIVEFQNNYLLKDLIEEKPYFLSMIKNTDEIDYFEKVSSLFKKLDVKFSDLDPVKDDTKRLFDYVYENDSYQINAENIEAMMLEYSKDIQAGDLGKAHFNSVLHSKCEHLIGYVKGYISTYVKNVFLKLEGNSEEPEESFLILLNNHILEKKLKQDVINKYSFKISSISDIEDSEIKTMLVESNKIAPNWENVIDYYIDWDSSLEKPLIDFLNNGENYLELSKEKMDKEGDFGYAEFRKNILLCNDLSDESYKKLLENSLYTRDQLAFENLSIEKVKYLVENILTLSEENYSLLKEKFPHQHIDLIANHQNKFIEDFEKYPLDEKDIILLLGNFTKINHQTKIEIIKMLDSDVIINSKDISIIVCAILSNSSYIPLEYQVLEGLFKNTTSLENRIKLLNIQFSKLSSEEISNMVKTLPYPYSDIAVSRKRPTIPLNSHNREFVNNLNNQGLISSFEVKSNEIKIVANY</sequence>
<dbReference type="SUPFAM" id="SSF52540">
    <property type="entry name" value="P-loop containing nucleoside triphosphate hydrolases"/>
    <property type="match status" value="1"/>
</dbReference>
<evidence type="ECO:0000313" key="4">
    <source>
        <dbReference type="Proteomes" id="UP000256326"/>
    </source>
</evidence>
<dbReference type="Pfam" id="PF20693">
    <property type="entry name" value="YobI-ATPase"/>
    <property type="match status" value="1"/>
</dbReference>
<evidence type="ECO:0000259" key="2">
    <source>
        <dbReference type="Pfam" id="PF20693"/>
    </source>
</evidence>
<dbReference type="RefSeq" id="WP_116035547.1">
    <property type="nucleotide sequence ID" value="NZ_JBHLVV010000086.1"/>
</dbReference>
<organism evidence="3 4">
    <name type="scientific">Epilithonimonas hispanica</name>
    <dbReference type="NCBI Taxonomy" id="358687"/>
    <lineage>
        <taxon>Bacteria</taxon>
        <taxon>Pseudomonadati</taxon>
        <taxon>Bacteroidota</taxon>
        <taxon>Flavobacteriia</taxon>
        <taxon>Flavobacteriales</taxon>
        <taxon>Weeksellaceae</taxon>
        <taxon>Chryseobacterium group</taxon>
        <taxon>Epilithonimonas</taxon>
    </lineage>
</organism>
<gene>
    <name evidence="3" type="ORF">DRF58_11375</name>
</gene>
<dbReference type="InterPro" id="IPR048428">
    <property type="entry name" value="YobI-NTPase"/>
</dbReference>
<keyword evidence="4" id="KW-1185">Reference proteome</keyword>
<proteinExistence type="predicted"/>
<name>A0A3D9CVT0_9FLAO</name>
<accession>A0A3D9CVT0</accession>
<keyword evidence="1" id="KW-1133">Transmembrane helix</keyword>
<evidence type="ECO:0000256" key="1">
    <source>
        <dbReference type="SAM" id="Phobius"/>
    </source>
</evidence>
<comment type="caution">
    <text evidence="3">The sequence shown here is derived from an EMBL/GenBank/DDBJ whole genome shotgun (WGS) entry which is preliminary data.</text>
</comment>
<keyword evidence="1" id="KW-0472">Membrane</keyword>
<evidence type="ECO:0000313" key="3">
    <source>
        <dbReference type="EMBL" id="REC69896.1"/>
    </source>
</evidence>